<dbReference type="AlphaFoldDB" id="A0A1M4TNM9"/>
<evidence type="ECO:0008006" key="3">
    <source>
        <dbReference type="Google" id="ProtNLM"/>
    </source>
</evidence>
<organism evidence="1 2">
    <name type="scientific">Schwartzia succinivorans DSM 10502</name>
    <dbReference type="NCBI Taxonomy" id="1123243"/>
    <lineage>
        <taxon>Bacteria</taxon>
        <taxon>Bacillati</taxon>
        <taxon>Bacillota</taxon>
        <taxon>Negativicutes</taxon>
        <taxon>Selenomonadales</taxon>
        <taxon>Selenomonadaceae</taxon>
        <taxon>Schwartzia</taxon>
    </lineage>
</organism>
<dbReference type="Gene3D" id="6.20.120.50">
    <property type="match status" value="1"/>
</dbReference>
<reference evidence="1 2" key="1">
    <citation type="submission" date="2016-11" db="EMBL/GenBank/DDBJ databases">
        <authorList>
            <person name="Jaros S."/>
            <person name="Januszkiewicz K."/>
            <person name="Wedrychowicz H."/>
        </authorList>
    </citation>
    <scope>NUCLEOTIDE SEQUENCE [LARGE SCALE GENOMIC DNA]</scope>
    <source>
        <strain evidence="1 2">DSM 10502</strain>
    </source>
</reference>
<dbReference type="RefSeq" id="WP_072934627.1">
    <property type="nucleotide sequence ID" value="NZ_FQUG01000002.1"/>
</dbReference>
<name>A0A1M4TNM9_9FIRM</name>
<protein>
    <recommendedName>
        <fullName evidence="3">DUF3006 domain-containing protein</fullName>
    </recommendedName>
</protein>
<gene>
    <name evidence="1" type="ORF">SAMN02745190_00545</name>
</gene>
<dbReference type="Proteomes" id="UP000184404">
    <property type="component" value="Unassembled WGS sequence"/>
</dbReference>
<proteinExistence type="predicted"/>
<evidence type="ECO:0000313" key="2">
    <source>
        <dbReference type="Proteomes" id="UP000184404"/>
    </source>
</evidence>
<evidence type="ECO:0000313" key="1">
    <source>
        <dbReference type="EMBL" id="SHE46102.1"/>
    </source>
</evidence>
<dbReference type="OrthoDB" id="164847at2"/>
<dbReference type="EMBL" id="FQUG01000002">
    <property type="protein sequence ID" value="SHE46102.1"/>
    <property type="molecule type" value="Genomic_DNA"/>
</dbReference>
<dbReference type="STRING" id="1123243.SAMN02745190_00545"/>
<dbReference type="InterPro" id="IPR021377">
    <property type="entry name" value="DUF3006"/>
</dbReference>
<accession>A0A1M4TNM9</accession>
<dbReference type="Pfam" id="PF11213">
    <property type="entry name" value="DUF3006"/>
    <property type="match status" value="1"/>
</dbReference>
<keyword evidence="2" id="KW-1185">Reference proteome</keyword>
<sequence length="72" mass="8029">MKAVIDRFEEDKAVLLVGEDEDVKVVFPKEYLPKEAEEGDYLSVDISIDTEATEAARAEAEALLKELKGDNE</sequence>